<keyword evidence="2" id="KW-0663">Pyridoxal phosphate</keyword>
<dbReference type="InterPro" id="IPR008286">
    <property type="entry name" value="Prn/Lys/Arg_de-COase_C"/>
</dbReference>
<accession>A0ABN1HQE6</accession>
<protein>
    <recommendedName>
        <fullName evidence="3">Orn/Lys/Arg decarboxylase C-terminal domain-containing protein</fullName>
    </recommendedName>
</protein>
<proteinExistence type="predicted"/>
<dbReference type="PANTHER" id="PTHR43277">
    <property type="entry name" value="ARGININE DECARBOXYLASE"/>
    <property type="match status" value="1"/>
</dbReference>
<name>A0ABN1HQE6_9ACTN</name>
<keyword evidence="5" id="KW-1185">Reference proteome</keyword>
<dbReference type="Gene3D" id="3.40.640.10">
    <property type="entry name" value="Type I PLP-dependent aspartate aminotransferase-like (Major domain)"/>
    <property type="match status" value="1"/>
</dbReference>
<sequence length="201" mass="21642">MLEALEEYHRHGRLGFTPPGHKQARGADPAAREVLGDAVFLGDVLASGGLDDRLTRGRVLERAQELMADAVHAEHTFTHGDDRETTGELLSALRDLARAARDLPRTPEVEVPVPGELRMEQALLPRDAFFGPAEDVPLSEAAGRVAAEMITPYPPGIPAVLPGERLTGPVLRYLRTGHDAGMNLPDASDPGLNTVRVVART</sequence>
<comment type="caution">
    <text evidence="4">The sequence shown here is derived from an EMBL/GenBank/DDBJ whole genome shotgun (WGS) entry which is preliminary data.</text>
</comment>
<dbReference type="PANTHER" id="PTHR43277:SF4">
    <property type="entry name" value="ARGININE DECARBOXYLASE"/>
    <property type="match status" value="1"/>
</dbReference>
<feature type="domain" description="Orn/Lys/Arg decarboxylase C-terminal" evidence="3">
    <location>
        <begin position="130"/>
        <end position="185"/>
    </location>
</feature>
<reference evidence="4 5" key="1">
    <citation type="journal article" date="2019" name="Int. J. Syst. Evol. Microbiol.">
        <title>The Global Catalogue of Microorganisms (GCM) 10K type strain sequencing project: providing services to taxonomists for standard genome sequencing and annotation.</title>
        <authorList>
            <consortium name="The Broad Institute Genomics Platform"/>
            <consortium name="The Broad Institute Genome Sequencing Center for Infectious Disease"/>
            <person name="Wu L."/>
            <person name="Ma J."/>
        </authorList>
    </citation>
    <scope>NUCLEOTIDE SEQUENCE [LARGE SCALE GENOMIC DNA]</scope>
    <source>
        <strain evidence="4 5">JCM 10367</strain>
    </source>
</reference>
<comment type="cofactor">
    <cofactor evidence="1">
        <name>pyridoxal 5'-phosphate</name>
        <dbReference type="ChEBI" id="CHEBI:597326"/>
    </cofactor>
</comment>
<evidence type="ECO:0000256" key="2">
    <source>
        <dbReference type="ARBA" id="ARBA00022898"/>
    </source>
</evidence>
<dbReference type="Gene3D" id="3.90.100.10">
    <property type="entry name" value="Orn/Lys/Arg decarboxylase, C-terminal domain"/>
    <property type="match status" value="1"/>
</dbReference>
<dbReference type="InterPro" id="IPR015421">
    <property type="entry name" value="PyrdxlP-dep_Trfase_major"/>
</dbReference>
<dbReference type="InterPro" id="IPR036633">
    <property type="entry name" value="Prn/Lys/Arg_de-COase_C_sf"/>
</dbReference>
<evidence type="ECO:0000259" key="3">
    <source>
        <dbReference type="Pfam" id="PF03711"/>
    </source>
</evidence>
<dbReference type="EMBL" id="BAAAGU010000056">
    <property type="protein sequence ID" value="GAA0662962.1"/>
    <property type="molecule type" value="Genomic_DNA"/>
</dbReference>
<dbReference type="InterPro" id="IPR052357">
    <property type="entry name" value="Orn_Lys_Arg_decarboxylase-I"/>
</dbReference>
<evidence type="ECO:0000313" key="4">
    <source>
        <dbReference type="EMBL" id="GAA0662962.1"/>
    </source>
</evidence>
<evidence type="ECO:0000256" key="1">
    <source>
        <dbReference type="ARBA" id="ARBA00001933"/>
    </source>
</evidence>
<dbReference type="Pfam" id="PF03711">
    <property type="entry name" value="OKR_DC_1_C"/>
    <property type="match status" value="1"/>
</dbReference>
<gene>
    <name evidence="4" type="ORF">GCM10009535_48260</name>
</gene>
<organism evidence="4 5">
    <name type="scientific">Streptomyces thermocarboxydovorans</name>
    <dbReference type="NCBI Taxonomy" id="59298"/>
    <lineage>
        <taxon>Bacteria</taxon>
        <taxon>Bacillati</taxon>
        <taxon>Actinomycetota</taxon>
        <taxon>Actinomycetes</taxon>
        <taxon>Kitasatosporales</taxon>
        <taxon>Streptomycetaceae</taxon>
        <taxon>Streptomyces</taxon>
    </lineage>
</organism>
<evidence type="ECO:0000313" key="5">
    <source>
        <dbReference type="Proteomes" id="UP001500724"/>
    </source>
</evidence>
<dbReference type="SUPFAM" id="SSF55904">
    <property type="entry name" value="Ornithine decarboxylase C-terminal domain"/>
    <property type="match status" value="1"/>
</dbReference>
<dbReference type="Proteomes" id="UP001500724">
    <property type="component" value="Unassembled WGS sequence"/>
</dbReference>